<proteinExistence type="predicted"/>
<accession>A0A2X0LG25</accession>
<name>A0A2X0LG25_9BASI</name>
<gene>
    <name evidence="5" type="ORF">BZ3500_MVSOF-1268-A1-R1_CHR3-3G06393</name>
</gene>
<dbReference type="CDD" id="cd07061">
    <property type="entry name" value="HP_HAP_like"/>
    <property type="match status" value="1"/>
</dbReference>
<keyword evidence="1" id="KW-0378">Hydrolase</keyword>
<feature type="disulfide bond" evidence="4">
    <location>
        <begin position="440"/>
        <end position="452"/>
    </location>
</feature>
<feature type="disulfide bond" evidence="4">
    <location>
        <begin position="260"/>
        <end position="274"/>
    </location>
</feature>
<organism evidence="5 6">
    <name type="scientific">Microbotryum saponariae</name>
    <dbReference type="NCBI Taxonomy" id="289078"/>
    <lineage>
        <taxon>Eukaryota</taxon>
        <taxon>Fungi</taxon>
        <taxon>Dikarya</taxon>
        <taxon>Basidiomycota</taxon>
        <taxon>Pucciniomycotina</taxon>
        <taxon>Microbotryomycetes</taxon>
        <taxon>Microbotryales</taxon>
        <taxon>Microbotryaceae</taxon>
        <taxon>Microbotryum</taxon>
    </lineage>
</organism>
<feature type="active site" description="Nucleophile" evidence="3">
    <location>
        <position position="74"/>
    </location>
</feature>
<evidence type="ECO:0000313" key="6">
    <source>
        <dbReference type="Proteomes" id="UP000249723"/>
    </source>
</evidence>
<sequence>MLILKPKNQQHQSESGTGTVRVVLAALLAAECAAGAAQTYLTNSGQYSPFYPVEEYRAVPSKCEVSQVNLLQRHGARQPTSDAGKSVRATLDKIAGKGNYSRSEMVFLAKYTYDVGDDGDLIPYGAKESYDAGKQLVKRMKCNSATAALTFCSAPFVRATGHPRVVDSAGNWSRGYMDVQIPTLPNSYKKNFTFSTQVVFTEGEHLQNPLANNCPNLASTVPTAQEQWRAVWTPAVLQRLQDTRDYKLTASDVVNLAHLCAFESVKLNSVSPFCGLFRESEFPYIAYDSDLGKYYGNAYPGAPLARSQGFGWVNELLTRLTSDRSYIDKDTTQVNHTIDSETKHFPLDKFIYADFTYDNQLLPVMSLIGLFQDAPLSPTLPCPMRTFVASKLVPFAGRLVVERLRCSGSYEDGFFSFLGGDSDYVRILVNDQVMDLSSVCGKGETLTSGTVCRLPAFLKAMEKATATATKEFAQCGFTTSR</sequence>
<keyword evidence="6" id="KW-1185">Reference proteome</keyword>
<evidence type="ECO:0000256" key="3">
    <source>
        <dbReference type="PIRSR" id="PIRSR000894-1"/>
    </source>
</evidence>
<keyword evidence="4" id="KW-1015">Disulfide bond</keyword>
<dbReference type="InterPro" id="IPR000560">
    <property type="entry name" value="His_Pase_clade-2"/>
</dbReference>
<dbReference type="OrthoDB" id="6509975at2759"/>
<evidence type="ECO:0000313" key="5">
    <source>
        <dbReference type="EMBL" id="SCZ97821.1"/>
    </source>
</evidence>
<dbReference type="PIRSF" id="PIRSF000894">
    <property type="entry name" value="Acid_phosphatase"/>
    <property type="match status" value="1"/>
</dbReference>
<dbReference type="PANTHER" id="PTHR20963:SF18">
    <property type="entry name" value="ACID PHOSPHATASE PHO11-RELATED"/>
    <property type="match status" value="1"/>
</dbReference>
<dbReference type="GO" id="GO:0003993">
    <property type="term" value="F:acid phosphatase activity"/>
    <property type="evidence" value="ECO:0007669"/>
    <property type="project" value="TreeGrafter"/>
</dbReference>
<protein>
    <submittedName>
        <fullName evidence="5">BZ3500_MvSof-1268-A1-R1_Chr3-3g06393 protein</fullName>
    </submittedName>
</protein>
<dbReference type="PROSITE" id="PS00616">
    <property type="entry name" value="HIS_ACID_PHOSPHAT_1"/>
    <property type="match status" value="1"/>
</dbReference>
<evidence type="ECO:0000256" key="2">
    <source>
        <dbReference type="ARBA" id="ARBA00023180"/>
    </source>
</evidence>
<evidence type="ECO:0000256" key="1">
    <source>
        <dbReference type="ARBA" id="ARBA00022801"/>
    </source>
</evidence>
<dbReference type="Gene3D" id="3.40.50.1240">
    <property type="entry name" value="Phosphoglycerate mutase-like"/>
    <property type="match status" value="1"/>
</dbReference>
<evidence type="ECO:0000256" key="4">
    <source>
        <dbReference type="PIRSR" id="PIRSR000894-2"/>
    </source>
</evidence>
<dbReference type="PANTHER" id="PTHR20963">
    <property type="entry name" value="MULTIPLE INOSITOL POLYPHOSPHATE PHOSPHATASE-RELATED"/>
    <property type="match status" value="1"/>
</dbReference>
<dbReference type="InterPro" id="IPR029033">
    <property type="entry name" value="His_PPase_superfam"/>
</dbReference>
<dbReference type="Proteomes" id="UP000249723">
    <property type="component" value="Unassembled WGS sequence"/>
</dbReference>
<keyword evidence="2" id="KW-0325">Glycoprotein</keyword>
<feature type="disulfide bond" evidence="4">
    <location>
        <begin position="63"/>
        <end position="406"/>
    </location>
</feature>
<dbReference type="AlphaFoldDB" id="A0A2X0LG25"/>
<dbReference type="EMBL" id="FMWP01000094">
    <property type="protein sequence ID" value="SCZ97821.1"/>
    <property type="molecule type" value="Genomic_DNA"/>
</dbReference>
<dbReference type="InterPro" id="IPR033379">
    <property type="entry name" value="Acid_Pase_AS"/>
</dbReference>
<dbReference type="Pfam" id="PF00328">
    <property type="entry name" value="His_Phos_2"/>
    <property type="match status" value="1"/>
</dbReference>
<dbReference type="InterPro" id="IPR016274">
    <property type="entry name" value="Histidine_acid_Pase_euk"/>
</dbReference>
<reference evidence="6" key="1">
    <citation type="submission" date="2016-10" db="EMBL/GenBank/DDBJ databases">
        <authorList>
            <person name="Jeantristanb JTB J.-T."/>
            <person name="Ricardo R."/>
        </authorList>
    </citation>
    <scope>NUCLEOTIDE SEQUENCE [LARGE SCALE GENOMIC DNA]</scope>
</reference>
<dbReference type="SUPFAM" id="SSF53254">
    <property type="entry name" value="Phosphoglycerate mutase-like"/>
    <property type="match status" value="1"/>
</dbReference>
<feature type="active site" description="Proton donor" evidence="3">
    <location>
        <position position="358"/>
    </location>
</feature>